<feature type="compositionally biased region" description="Basic residues" evidence="1">
    <location>
        <begin position="213"/>
        <end position="222"/>
    </location>
</feature>
<feature type="region of interest" description="Disordered" evidence="1">
    <location>
        <begin position="213"/>
        <end position="256"/>
    </location>
</feature>
<proteinExistence type="predicted"/>
<evidence type="ECO:0000313" key="3">
    <source>
        <dbReference type="Proteomes" id="UP000298327"/>
    </source>
</evidence>
<dbReference type="EMBL" id="SEOQ01000402">
    <property type="protein sequence ID" value="TFY63708.1"/>
    <property type="molecule type" value="Genomic_DNA"/>
</dbReference>
<comment type="caution">
    <text evidence="2">The sequence shown here is derived from an EMBL/GenBank/DDBJ whole genome shotgun (WGS) entry which is preliminary data.</text>
</comment>
<evidence type="ECO:0000313" key="2">
    <source>
        <dbReference type="EMBL" id="TFY63708.1"/>
    </source>
</evidence>
<protein>
    <submittedName>
        <fullName evidence="2">Uncharacterized protein</fullName>
    </submittedName>
</protein>
<evidence type="ECO:0000256" key="1">
    <source>
        <dbReference type="SAM" id="MobiDB-lite"/>
    </source>
</evidence>
<gene>
    <name evidence="2" type="ORF">EVG20_g6200</name>
</gene>
<dbReference type="Proteomes" id="UP000298327">
    <property type="component" value="Unassembled WGS sequence"/>
</dbReference>
<organism evidence="2 3">
    <name type="scientific">Dentipellis fragilis</name>
    <dbReference type="NCBI Taxonomy" id="205917"/>
    <lineage>
        <taxon>Eukaryota</taxon>
        <taxon>Fungi</taxon>
        <taxon>Dikarya</taxon>
        <taxon>Basidiomycota</taxon>
        <taxon>Agaricomycotina</taxon>
        <taxon>Agaricomycetes</taxon>
        <taxon>Russulales</taxon>
        <taxon>Hericiaceae</taxon>
        <taxon>Dentipellis</taxon>
    </lineage>
</organism>
<name>A0A4Y9YPK0_9AGAM</name>
<reference evidence="2 3" key="1">
    <citation type="submission" date="2019-02" db="EMBL/GenBank/DDBJ databases">
        <title>Genome sequencing of the rare red list fungi Dentipellis fragilis.</title>
        <authorList>
            <person name="Buettner E."/>
            <person name="Kellner H."/>
        </authorList>
    </citation>
    <scope>NUCLEOTIDE SEQUENCE [LARGE SCALE GENOMIC DNA]</scope>
    <source>
        <strain evidence="2 3">DSM 105465</strain>
    </source>
</reference>
<keyword evidence="3" id="KW-1185">Reference proteome</keyword>
<accession>A0A4Y9YPK0</accession>
<dbReference type="AlphaFoldDB" id="A0A4Y9YPK0"/>
<sequence>MVHGWERPDLVAYQAPAVRDEHKRVAILRPVAVAVIQPETHNGVMEFEASASASGGGLAGCSTYVVHDRTAFGIYQPVMQSPESQRDPQESICIGTHRGKVTDLRAARADPAARLHSLPAANPLCSAAASCLCLCVSTRSACFLLLRQCPPTPPFEFYRDVAARSQRPCVRDARLGRPGRMFRAAREPGGQIQPEGTELESSCCARSSHAHAHAHARPRPASKPHDDPQTRRPPRVCRVPSRTGRRTKEKAFGGTF</sequence>